<dbReference type="Proteomes" id="UP000298656">
    <property type="component" value="Chromosome 2"/>
</dbReference>
<feature type="transmembrane region" description="Helical" evidence="6">
    <location>
        <begin position="247"/>
        <end position="268"/>
    </location>
</feature>
<feature type="transmembrane region" description="Helical" evidence="6">
    <location>
        <begin position="403"/>
        <end position="424"/>
    </location>
</feature>
<feature type="domain" description="Major facilitator superfamily (MFS) profile" evidence="7">
    <location>
        <begin position="21"/>
        <end position="428"/>
    </location>
</feature>
<reference evidence="8 9" key="1">
    <citation type="submission" date="2019-05" db="EMBL/GenBank/DDBJ databases">
        <title>Burkholderia sp. DHOD12, isolated from subtropical forest soil.</title>
        <authorList>
            <person name="Gao Z.-H."/>
            <person name="Qiu L.-H."/>
        </authorList>
    </citation>
    <scope>NUCLEOTIDE SEQUENCE [LARGE SCALE GENOMIC DNA]</scope>
    <source>
        <strain evidence="8 9">DHOD12</strain>
    </source>
</reference>
<evidence type="ECO:0000256" key="5">
    <source>
        <dbReference type="ARBA" id="ARBA00023136"/>
    </source>
</evidence>
<organism evidence="8 9">
    <name type="scientific">Trinickia violacea</name>
    <dbReference type="NCBI Taxonomy" id="2571746"/>
    <lineage>
        <taxon>Bacteria</taxon>
        <taxon>Pseudomonadati</taxon>
        <taxon>Pseudomonadota</taxon>
        <taxon>Betaproteobacteria</taxon>
        <taxon>Burkholderiales</taxon>
        <taxon>Burkholderiaceae</taxon>
        <taxon>Trinickia</taxon>
    </lineage>
</organism>
<dbReference type="GO" id="GO:0022857">
    <property type="term" value="F:transmembrane transporter activity"/>
    <property type="evidence" value="ECO:0007669"/>
    <property type="project" value="InterPro"/>
</dbReference>
<evidence type="ECO:0000256" key="3">
    <source>
        <dbReference type="ARBA" id="ARBA00022692"/>
    </source>
</evidence>
<feature type="transmembrane region" description="Helical" evidence="6">
    <location>
        <begin position="91"/>
        <end position="108"/>
    </location>
</feature>
<evidence type="ECO:0000259" key="7">
    <source>
        <dbReference type="PROSITE" id="PS50850"/>
    </source>
</evidence>
<dbReference type="KEGG" id="tvl:FAZ95_33610"/>
<dbReference type="EMBL" id="CP040078">
    <property type="protein sequence ID" value="QCP53933.1"/>
    <property type="molecule type" value="Genomic_DNA"/>
</dbReference>
<dbReference type="RefSeq" id="WP_137336702.1">
    <property type="nucleotide sequence ID" value="NZ_CP040078.1"/>
</dbReference>
<feature type="transmembrane region" description="Helical" evidence="6">
    <location>
        <begin position="280"/>
        <end position="302"/>
    </location>
</feature>
<dbReference type="AlphaFoldDB" id="A0A4P8J1R6"/>
<protein>
    <submittedName>
        <fullName evidence="8">MFS transporter</fullName>
    </submittedName>
</protein>
<dbReference type="GO" id="GO:0005886">
    <property type="term" value="C:plasma membrane"/>
    <property type="evidence" value="ECO:0007669"/>
    <property type="project" value="TreeGrafter"/>
</dbReference>
<dbReference type="PANTHER" id="PTHR43791:SF30">
    <property type="entry name" value="INNER MEMBRANE TRANSPORT PROTEIN RHMT"/>
    <property type="match status" value="1"/>
</dbReference>
<keyword evidence="9" id="KW-1185">Reference proteome</keyword>
<keyword evidence="3 6" id="KW-0812">Transmembrane</keyword>
<feature type="transmembrane region" description="Helical" evidence="6">
    <location>
        <begin position="314"/>
        <end position="332"/>
    </location>
</feature>
<feature type="transmembrane region" description="Helical" evidence="6">
    <location>
        <begin position="145"/>
        <end position="167"/>
    </location>
</feature>
<dbReference type="InterPro" id="IPR036259">
    <property type="entry name" value="MFS_trans_sf"/>
</dbReference>
<dbReference type="InterPro" id="IPR011701">
    <property type="entry name" value="MFS"/>
</dbReference>
<evidence type="ECO:0000313" key="9">
    <source>
        <dbReference type="Proteomes" id="UP000298656"/>
    </source>
</evidence>
<keyword evidence="5 6" id="KW-0472">Membrane</keyword>
<dbReference type="SUPFAM" id="SSF103473">
    <property type="entry name" value="MFS general substrate transporter"/>
    <property type="match status" value="1"/>
</dbReference>
<feature type="transmembrane region" description="Helical" evidence="6">
    <location>
        <begin position="370"/>
        <end position="391"/>
    </location>
</feature>
<dbReference type="PANTHER" id="PTHR43791">
    <property type="entry name" value="PERMEASE-RELATED"/>
    <property type="match status" value="1"/>
</dbReference>
<dbReference type="InterPro" id="IPR020846">
    <property type="entry name" value="MFS_dom"/>
</dbReference>
<name>A0A4P8J1R6_9BURK</name>
<feature type="transmembrane region" description="Helical" evidence="6">
    <location>
        <begin position="58"/>
        <end position="79"/>
    </location>
</feature>
<comment type="subcellular location">
    <subcellularLocation>
        <location evidence="1">Membrane</location>
        <topology evidence="1">Multi-pass membrane protein</topology>
    </subcellularLocation>
</comment>
<dbReference type="Gene3D" id="1.20.1250.20">
    <property type="entry name" value="MFS general substrate transporter like domains"/>
    <property type="match status" value="2"/>
</dbReference>
<dbReference type="FunFam" id="1.20.1250.20:FF:000018">
    <property type="entry name" value="MFS transporter permease"/>
    <property type="match status" value="1"/>
</dbReference>
<feature type="transmembrane region" description="Helical" evidence="6">
    <location>
        <begin position="338"/>
        <end position="358"/>
    </location>
</feature>
<keyword evidence="4 6" id="KW-1133">Transmembrane helix</keyword>
<sequence>MTETTRFAAQASATRKAMRHLLPFLLLMYVLAFLDRANIGFAQHALQHDTGLSDSAFAFGAGVFFIGYALFEVPSNLALHRFGARGWMCRIMVTWGVVSACMAFAHTAPVFYTLRFLLGVAEAGFFPGIVYYLSQWFPQGARARALGLFYFGAPLAFIFGGPLSGMLLDLHGAFGMAGWQWMFIIEGLLASAVGVWAFWYLDNRPANARWLDADERDALESAVGDDARSASAHGPHSVIGALTDRRVLMLAVIYLLIQVSVYGVIFYLPQQVAALLGTKVGAEVGFVTALPWLCAVVATWLVPRRADRHGTHRGWAIGLLALSGAGVVVSGVAPDAGIGLIALACAASGFIAAQPLFWTFPTRYLTGAPAAGGIALINSIGSLGGFLAPTLRTSVEHAFASTAAGLAVLGAASFAAALLIAVAVRRPHARQPGDGMTHATFIADAQAASASTRRS</sequence>
<feature type="transmembrane region" description="Helical" evidence="6">
    <location>
        <begin position="114"/>
        <end position="133"/>
    </location>
</feature>
<gene>
    <name evidence="8" type="ORF">FAZ95_33610</name>
</gene>
<accession>A0A4P8J1R6</accession>
<dbReference type="CDD" id="cd17319">
    <property type="entry name" value="MFS_ExuT_GudP_like"/>
    <property type="match status" value="1"/>
</dbReference>
<evidence type="ECO:0000256" key="6">
    <source>
        <dbReference type="SAM" id="Phobius"/>
    </source>
</evidence>
<feature type="transmembrane region" description="Helical" evidence="6">
    <location>
        <begin position="179"/>
        <end position="201"/>
    </location>
</feature>
<dbReference type="PROSITE" id="PS50850">
    <property type="entry name" value="MFS"/>
    <property type="match status" value="1"/>
</dbReference>
<proteinExistence type="predicted"/>
<dbReference type="OrthoDB" id="5441967at2"/>
<evidence type="ECO:0000256" key="1">
    <source>
        <dbReference type="ARBA" id="ARBA00004141"/>
    </source>
</evidence>
<dbReference type="Pfam" id="PF07690">
    <property type="entry name" value="MFS_1"/>
    <property type="match status" value="1"/>
</dbReference>
<evidence type="ECO:0000256" key="4">
    <source>
        <dbReference type="ARBA" id="ARBA00022989"/>
    </source>
</evidence>
<evidence type="ECO:0000313" key="8">
    <source>
        <dbReference type="EMBL" id="QCP53933.1"/>
    </source>
</evidence>
<keyword evidence="2" id="KW-0813">Transport</keyword>
<evidence type="ECO:0000256" key="2">
    <source>
        <dbReference type="ARBA" id="ARBA00022448"/>
    </source>
</evidence>